<evidence type="ECO:0000256" key="2">
    <source>
        <dbReference type="ARBA" id="ARBA00022737"/>
    </source>
</evidence>
<dbReference type="EMBL" id="JAKKPZ010000001">
    <property type="protein sequence ID" value="KAI1729024.1"/>
    <property type="molecule type" value="Genomic_DNA"/>
</dbReference>
<dbReference type="Pfam" id="PF00008">
    <property type="entry name" value="EGF"/>
    <property type="match status" value="1"/>
</dbReference>
<keyword evidence="5" id="KW-0472">Membrane</keyword>
<feature type="disulfide bond" evidence="4">
    <location>
        <begin position="528"/>
        <end position="545"/>
    </location>
</feature>
<accession>A0AAD4NM29</accession>
<protein>
    <submittedName>
        <fullName evidence="7">EGF-like domain-containing protein</fullName>
    </submittedName>
</protein>
<dbReference type="Proteomes" id="UP001201812">
    <property type="component" value="Unassembled WGS sequence"/>
</dbReference>
<dbReference type="PANTHER" id="PTHR24049">
    <property type="entry name" value="CRUMBS FAMILY MEMBER"/>
    <property type="match status" value="1"/>
</dbReference>
<feature type="disulfide bond" evidence="4">
    <location>
        <begin position="570"/>
        <end position="587"/>
    </location>
</feature>
<comment type="caution">
    <text evidence="7">The sequence shown here is derived from an EMBL/GenBank/DDBJ whole genome shotgun (WGS) entry which is preliminary data.</text>
</comment>
<comment type="caution">
    <text evidence="4">Lacks conserved residue(s) required for the propagation of feature annotation.</text>
</comment>
<dbReference type="Gene3D" id="2.10.25.10">
    <property type="entry name" value="Laminin"/>
    <property type="match status" value="6"/>
</dbReference>
<evidence type="ECO:0000256" key="5">
    <source>
        <dbReference type="SAM" id="Phobius"/>
    </source>
</evidence>
<evidence type="ECO:0000256" key="4">
    <source>
        <dbReference type="PROSITE-ProRule" id="PRU00076"/>
    </source>
</evidence>
<feature type="domain" description="EGF-like" evidence="6">
    <location>
        <begin position="519"/>
        <end position="557"/>
    </location>
</feature>
<name>A0AAD4NM29_9BILA</name>
<feature type="disulfide bond" evidence="4">
    <location>
        <begin position="547"/>
        <end position="556"/>
    </location>
</feature>
<dbReference type="CDD" id="cd00054">
    <property type="entry name" value="EGF_CA"/>
    <property type="match status" value="1"/>
</dbReference>
<dbReference type="PROSITE" id="PS50026">
    <property type="entry name" value="EGF_3"/>
    <property type="match status" value="4"/>
</dbReference>
<evidence type="ECO:0000256" key="1">
    <source>
        <dbReference type="ARBA" id="ARBA00022536"/>
    </source>
</evidence>
<feature type="disulfide bond" evidence="4">
    <location>
        <begin position="73"/>
        <end position="90"/>
    </location>
</feature>
<feature type="domain" description="EGF-like" evidence="6">
    <location>
        <begin position="559"/>
        <end position="599"/>
    </location>
</feature>
<feature type="disulfide bond" evidence="4">
    <location>
        <begin position="384"/>
        <end position="393"/>
    </location>
</feature>
<keyword evidence="8" id="KW-1185">Reference proteome</keyword>
<feature type="disulfide bond" evidence="4">
    <location>
        <begin position="589"/>
        <end position="598"/>
    </location>
</feature>
<keyword evidence="5" id="KW-1133">Transmembrane helix</keyword>
<feature type="domain" description="EGF-like" evidence="6">
    <location>
        <begin position="353"/>
        <end position="394"/>
    </location>
</feature>
<evidence type="ECO:0000313" key="8">
    <source>
        <dbReference type="Proteomes" id="UP001201812"/>
    </source>
</evidence>
<dbReference type="SMART" id="SM00181">
    <property type="entry name" value="EGF"/>
    <property type="match status" value="9"/>
</dbReference>
<evidence type="ECO:0000256" key="3">
    <source>
        <dbReference type="ARBA" id="ARBA00023157"/>
    </source>
</evidence>
<dbReference type="InterPro" id="IPR051022">
    <property type="entry name" value="Notch_Cell-Fate_Det"/>
</dbReference>
<proteinExistence type="predicted"/>
<reference evidence="7" key="1">
    <citation type="submission" date="2022-01" db="EMBL/GenBank/DDBJ databases">
        <title>Genome Sequence Resource for Two Populations of Ditylenchus destructor, the Migratory Endoparasitic Phytonematode.</title>
        <authorList>
            <person name="Zhang H."/>
            <person name="Lin R."/>
            <person name="Xie B."/>
        </authorList>
    </citation>
    <scope>NUCLEOTIDE SEQUENCE</scope>
    <source>
        <strain evidence="7">BazhouSP</strain>
    </source>
</reference>
<dbReference type="InterPro" id="IPR000742">
    <property type="entry name" value="EGF"/>
</dbReference>
<sequence>MSQRSVASRNTLHLQNMPIYLMSDSKPGVKRKQKKIKPIPAFSDVPTFEAKQAIAKDGYLNSKYDACIINNPCQNGGICLKLKHELMIYCDCPASHYGNTCQFIADQKECDKNFCRNNSTCYSIEEPRIAPNPAFFQNASKMGFQRYKDLTIEVNYECWCRKGYTGSFCEFSEEMRKCSEDQCNHHGLVLPFQDSHGEIECKCHCEKFYSGDQCEIIHPCRDIKCMNGGSCDDSDAKCSCPKVVEILSSVKVKGEDCATIIIGQKEKLQHCIPCQGNFIRFIKCLEENNVATDQMKSMLFAKLDEGAIEKLKRTDCFHNGICERVVNPLPFQDEESSGKFYLLPHCKCPTGYEGNFCERERPKEELKCVHGQLVIMNGKQECRCYSGYVGETCEIDPCFDQENKPRCKGGTICIEIPGHGLNGGASYACVCKGNKFMDNPTQECVEYPIVEKNGDKNFDNNLYRSGCLNTDGISKCKNEGICYPCSLSKDLEMCDESERERGFRCICRFGWKQPSCELKMLACDSHRCQNNATCVEIANSLDYSCDCQPGYEGKLCQLPLDICLREGSKCQNGICIVDKTFGRGFRCDCHPGYFGFNCDDTQDNLAASFLQTNFMWLFPLLVSVAMLALLALSSGYFEWKRKKQENQKRMQIIQDPVNIPL</sequence>
<evidence type="ECO:0000313" key="7">
    <source>
        <dbReference type="EMBL" id="KAI1729024.1"/>
    </source>
</evidence>
<keyword evidence="3 4" id="KW-1015">Disulfide bond</keyword>
<dbReference type="GO" id="GO:0016020">
    <property type="term" value="C:membrane"/>
    <property type="evidence" value="ECO:0007669"/>
    <property type="project" value="UniProtKB-SubCell"/>
</dbReference>
<evidence type="ECO:0000259" key="6">
    <source>
        <dbReference type="PROSITE" id="PS50026"/>
    </source>
</evidence>
<feature type="transmembrane region" description="Helical" evidence="5">
    <location>
        <begin position="614"/>
        <end position="639"/>
    </location>
</feature>
<feature type="disulfide bond" evidence="4">
    <location>
        <begin position="92"/>
        <end position="101"/>
    </location>
</feature>
<keyword evidence="5" id="KW-0812">Transmembrane</keyword>
<dbReference type="PROSITE" id="PS00022">
    <property type="entry name" value="EGF_1"/>
    <property type="match status" value="6"/>
</dbReference>
<keyword evidence="2" id="KW-0677">Repeat</keyword>
<dbReference type="SUPFAM" id="SSF57196">
    <property type="entry name" value="EGF/Laminin"/>
    <property type="match status" value="2"/>
</dbReference>
<dbReference type="PROSITE" id="PS01186">
    <property type="entry name" value="EGF_2"/>
    <property type="match status" value="4"/>
</dbReference>
<dbReference type="AlphaFoldDB" id="A0AAD4NM29"/>
<gene>
    <name evidence="7" type="ORF">DdX_01239</name>
</gene>
<feature type="domain" description="EGF-like" evidence="6">
    <location>
        <begin position="63"/>
        <end position="102"/>
    </location>
</feature>
<keyword evidence="1 4" id="KW-0245">EGF-like domain</keyword>
<organism evidence="7 8">
    <name type="scientific">Ditylenchus destructor</name>
    <dbReference type="NCBI Taxonomy" id="166010"/>
    <lineage>
        <taxon>Eukaryota</taxon>
        <taxon>Metazoa</taxon>
        <taxon>Ecdysozoa</taxon>
        <taxon>Nematoda</taxon>
        <taxon>Chromadorea</taxon>
        <taxon>Rhabditida</taxon>
        <taxon>Tylenchina</taxon>
        <taxon>Tylenchomorpha</taxon>
        <taxon>Sphaerularioidea</taxon>
        <taxon>Anguinidae</taxon>
        <taxon>Anguininae</taxon>
        <taxon>Ditylenchus</taxon>
    </lineage>
</organism>